<reference evidence="2" key="1">
    <citation type="journal article" date="2020" name="Stud. Mycol.">
        <title>101 Dothideomycetes genomes: a test case for predicting lifestyles and emergence of pathogens.</title>
        <authorList>
            <person name="Haridas S."/>
            <person name="Albert R."/>
            <person name="Binder M."/>
            <person name="Bloem J."/>
            <person name="Labutti K."/>
            <person name="Salamov A."/>
            <person name="Andreopoulos B."/>
            <person name="Baker S."/>
            <person name="Barry K."/>
            <person name="Bills G."/>
            <person name="Bluhm B."/>
            <person name="Cannon C."/>
            <person name="Castanera R."/>
            <person name="Culley D."/>
            <person name="Daum C."/>
            <person name="Ezra D."/>
            <person name="Gonzalez J."/>
            <person name="Henrissat B."/>
            <person name="Kuo A."/>
            <person name="Liang C."/>
            <person name="Lipzen A."/>
            <person name="Lutzoni F."/>
            <person name="Magnuson J."/>
            <person name="Mondo S."/>
            <person name="Nolan M."/>
            <person name="Ohm R."/>
            <person name="Pangilinan J."/>
            <person name="Park H.-J."/>
            <person name="Ramirez L."/>
            <person name="Alfaro M."/>
            <person name="Sun H."/>
            <person name="Tritt A."/>
            <person name="Yoshinaga Y."/>
            <person name="Zwiers L.-H."/>
            <person name="Turgeon B."/>
            <person name="Goodwin S."/>
            <person name="Spatafora J."/>
            <person name="Crous P."/>
            <person name="Grigoriev I."/>
        </authorList>
    </citation>
    <scope>NUCLEOTIDE SEQUENCE</scope>
    <source>
        <strain evidence="2">CBS 627.86</strain>
    </source>
</reference>
<sequence length="193" mass="21680">MVRHASPGSESTTHITPARRSIDTGKRKLSQHPKLRFKGIKLPRPCPMVDAVLLSHSHSAQGRISSYLDPQAHGALLHSNDTYRNMRRRRILNALHDRSCFFRCANSGTRRIALHRFALACSRKRGSTVNDRNLHSILNHGYNQNATTTSTARTIVVSYLLLSTAAANFSPHNPQSPPHEHAVEYDQHHAFLL</sequence>
<organism evidence="2 3">
    <name type="scientific">Lophiotrema nucula</name>
    <dbReference type="NCBI Taxonomy" id="690887"/>
    <lineage>
        <taxon>Eukaryota</taxon>
        <taxon>Fungi</taxon>
        <taxon>Dikarya</taxon>
        <taxon>Ascomycota</taxon>
        <taxon>Pezizomycotina</taxon>
        <taxon>Dothideomycetes</taxon>
        <taxon>Pleosporomycetidae</taxon>
        <taxon>Pleosporales</taxon>
        <taxon>Lophiotremataceae</taxon>
        <taxon>Lophiotrema</taxon>
    </lineage>
</organism>
<evidence type="ECO:0000313" key="3">
    <source>
        <dbReference type="Proteomes" id="UP000799770"/>
    </source>
</evidence>
<evidence type="ECO:0000313" key="2">
    <source>
        <dbReference type="EMBL" id="KAF2114786.1"/>
    </source>
</evidence>
<proteinExistence type="predicted"/>
<gene>
    <name evidence="2" type="ORF">BDV96DRAFT_85120</name>
</gene>
<accession>A0A6A5Z6L4</accession>
<feature type="region of interest" description="Disordered" evidence="1">
    <location>
        <begin position="1"/>
        <end position="32"/>
    </location>
</feature>
<protein>
    <submittedName>
        <fullName evidence="2">Uncharacterized protein</fullName>
    </submittedName>
</protein>
<dbReference type="Proteomes" id="UP000799770">
    <property type="component" value="Unassembled WGS sequence"/>
</dbReference>
<dbReference type="EMBL" id="ML977324">
    <property type="protein sequence ID" value="KAF2114786.1"/>
    <property type="molecule type" value="Genomic_DNA"/>
</dbReference>
<keyword evidence="3" id="KW-1185">Reference proteome</keyword>
<evidence type="ECO:0000256" key="1">
    <source>
        <dbReference type="SAM" id="MobiDB-lite"/>
    </source>
</evidence>
<name>A0A6A5Z6L4_9PLEO</name>
<dbReference type="AlphaFoldDB" id="A0A6A5Z6L4"/>